<dbReference type="EMBL" id="KL142370">
    <property type="protein sequence ID" value="KDR82076.1"/>
    <property type="molecule type" value="Genomic_DNA"/>
</dbReference>
<evidence type="ECO:0000313" key="2">
    <source>
        <dbReference type="EMBL" id="KDR82076.1"/>
    </source>
</evidence>
<keyword evidence="3" id="KW-1185">Reference proteome</keyword>
<reference evidence="3" key="1">
    <citation type="journal article" date="2014" name="Proc. Natl. Acad. Sci. U.S.A.">
        <title>Extensive sampling of basidiomycete genomes demonstrates inadequacy of the white-rot/brown-rot paradigm for wood decay fungi.</title>
        <authorList>
            <person name="Riley R."/>
            <person name="Salamov A.A."/>
            <person name="Brown D.W."/>
            <person name="Nagy L.G."/>
            <person name="Floudas D."/>
            <person name="Held B.W."/>
            <person name="Levasseur A."/>
            <person name="Lombard V."/>
            <person name="Morin E."/>
            <person name="Otillar R."/>
            <person name="Lindquist E.A."/>
            <person name="Sun H."/>
            <person name="LaButti K.M."/>
            <person name="Schmutz J."/>
            <person name="Jabbour D."/>
            <person name="Luo H."/>
            <person name="Baker S.E."/>
            <person name="Pisabarro A.G."/>
            <person name="Walton J.D."/>
            <person name="Blanchette R.A."/>
            <person name="Henrissat B."/>
            <person name="Martin F."/>
            <person name="Cullen D."/>
            <person name="Hibbett D.S."/>
            <person name="Grigoriev I.V."/>
        </authorList>
    </citation>
    <scope>NUCLEOTIDE SEQUENCE [LARGE SCALE GENOMIC DNA]</scope>
    <source>
        <strain evidence="3">CBS 339.88</strain>
    </source>
</reference>
<organism evidence="2 3">
    <name type="scientific">Galerina marginata (strain CBS 339.88)</name>
    <dbReference type="NCBI Taxonomy" id="685588"/>
    <lineage>
        <taxon>Eukaryota</taxon>
        <taxon>Fungi</taxon>
        <taxon>Dikarya</taxon>
        <taxon>Basidiomycota</taxon>
        <taxon>Agaricomycotina</taxon>
        <taxon>Agaricomycetes</taxon>
        <taxon>Agaricomycetidae</taxon>
        <taxon>Agaricales</taxon>
        <taxon>Agaricineae</taxon>
        <taxon>Strophariaceae</taxon>
        <taxon>Galerina</taxon>
    </lineage>
</organism>
<name>A0A067TG10_GALM3</name>
<dbReference type="Proteomes" id="UP000027222">
    <property type="component" value="Unassembled WGS sequence"/>
</dbReference>
<proteinExistence type="predicted"/>
<gene>
    <name evidence="2" type="ORF">GALMADRAFT_240555</name>
</gene>
<dbReference type="InterPro" id="IPR001810">
    <property type="entry name" value="F-box_dom"/>
</dbReference>
<protein>
    <recommendedName>
        <fullName evidence="1">F-box domain-containing protein</fullName>
    </recommendedName>
</protein>
<dbReference type="HOGENOM" id="CLU_020999_4_0_1"/>
<dbReference type="InterPro" id="IPR036047">
    <property type="entry name" value="F-box-like_dom_sf"/>
</dbReference>
<evidence type="ECO:0000259" key="1">
    <source>
        <dbReference type="Pfam" id="PF12937"/>
    </source>
</evidence>
<dbReference type="OrthoDB" id="2863801at2759"/>
<feature type="domain" description="F-box" evidence="1">
    <location>
        <begin position="35"/>
        <end position="81"/>
    </location>
</feature>
<dbReference type="AlphaFoldDB" id="A0A067TG10"/>
<dbReference type="Gene3D" id="1.20.1280.50">
    <property type="match status" value="1"/>
</dbReference>
<dbReference type="SUPFAM" id="SSF81383">
    <property type="entry name" value="F-box domain"/>
    <property type="match status" value="1"/>
</dbReference>
<sequence length="490" mass="56409">MAERGTILKLTEENVKIGENKPECFAEKNEYSQIHVLPAEILSLVFQQACFSEERMEINLSRVCRLWRSITISSPFLWSTFTYCDRLPEVKRLSIYLERSGNYPVDLRLDIPCGDRTTVVQALLDKAIEHVARWRRFSLVVHEDSWPSGDIFAPLVEVSAPLLRHFEVFTSAKNFYEPDYDPLNPFPRSFRGSAPLLSCVRVDSNSLTCCMPHSNITTLEIQKPGLAGRTIVFPFSDALYLFQLPLINLSLIGDIFDTPQIEPRQKITTTLKTFRCNDSVGLYICKYLHAPQLELLILRNDFFRRYANPFIDSSLATFPSLHTLSLIDCTASSFDDLSHFAQATESISHLYIWHSSLFLSQVHDPLYRMAKGSPQTILWPRLNILTYILNLARDEHIIDTLDFDSYPEVFESRSSILKMHCTLELCPGDAQRWKAYRPTSWKRLEEGGFYREMRARGEDGGDYLPFPPTSFEELHSGSEDPFMKAHDEVY</sequence>
<accession>A0A067TG10</accession>
<dbReference type="Pfam" id="PF12937">
    <property type="entry name" value="F-box-like"/>
    <property type="match status" value="1"/>
</dbReference>
<evidence type="ECO:0000313" key="3">
    <source>
        <dbReference type="Proteomes" id="UP000027222"/>
    </source>
</evidence>